<evidence type="ECO:0000256" key="4">
    <source>
        <dbReference type="ARBA" id="ARBA00022884"/>
    </source>
</evidence>
<dbReference type="GO" id="GO:0010468">
    <property type="term" value="P:regulation of gene expression"/>
    <property type="evidence" value="ECO:0007669"/>
    <property type="project" value="TreeGrafter"/>
</dbReference>
<evidence type="ECO:0000313" key="7">
    <source>
        <dbReference type="EMBL" id="KAJ2687392.1"/>
    </source>
</evidence>
<dbReference type="EMBL" id="JANBTX010000074">
    <property type="protein sequence ID" value="KAJ2687392.1"/>
    <property type="molecule type" value="Genomic_DNA"/>
</dbReference>
<keyword evidence="5 6" id="KW-0539">Nucleus</keyword>
<dbReference type="AlphaFoldDB" id="A0A9W8L4U0"/>
<dbReference type="Proteomes" id="UP001151516">
    <property type="component" value="Unassembled WGS sequence"/>
</dbReference>
<sequence>MSEQKLSKHVDQFTVAVDQVQRALEPILKQPLSEVLPKLSTIQRCELEALVAYSIDTLFWIYLKINGVPPKEHPVMKELQRVQRYIAKINAAKATVSTDGNGNGRTLQLDRDAADRFIKGALGSSSKR</sequence>
<organism evidence="7 8">
    <name type="scientific">Coemansia spiralis</name>
    <dbReference type="NCBI Taxonomy" id="417178"/>
    <lineage>
        <taxon>Eukaryota</taxon>
        <taxon>Fungi</taxon>
        <taxon>Fungi incertae sedis</taxon>
        <taxon>Zoopagomycota</taxon>
        <taxon>Kickxellomycotina</taxon>
        <taxon>Kickxellomycetes</taxon>
        <taxon>Kickxellales</taxon>
        <taxon>Kickxellaceae</taxon>
        <taxon>Coemansia</taxon>
    </lineage>
</organism>
<evidence type="ECO:0000256" key="5">
    <source>
        <dbReference type="ARBA" id="ARBA00023242"/>
    </source>
</evidence>
<dbReference type="GO" id="GO:0003677">
    <property type="term" value="F:DNA binding"/>
    <property type="evidence" value="ECO:0007669"/>
    <property type="project" value="TreeGrafter"/>
</dbReference>
<name>A0A9W8L4U0_9FUNG</name>
<dbReference type="PANTHER" id="PTHR15341:SF3">
    <property type="entry name" value="NUCLEAR NUCLEIC ACID-BINDING PROTEIN C1D"/>
    <property type="match status" value="1"/>
</dbReference>
<keyword evidence="3 6" id="KW-0698">rRNA processing</keyword>
<gene>
    <name evidence="7" type="ORF">IWW39_002983</name>
</gene>
<comment type="function">
    <text evidence="6">Required for exosome-dependent processing of pre-rRNA and small nucleolar RNA (snRNA) precursors. Involved in processing of 35S pre-rRNA at the A0, A1 and A2 sites.</text>
</comment>
<evidence type="ECO:0000256" key="6">
    <source>
        <dbReference type="RuleBase" id="RU368003"/>
    </source>
</evidence>
<dbReference type="GO" id="GO:0003723">
    <property type="term" value="F:RNA binding"/>
    <property type="evidence" value="ECO:0007669"/>
    <property type="project" value="UniProtKB-UniRule"/>
</dbReference>
<evidence type="ECO:0000256" key="1">
    <source>
        <dbReference type="ARBA" id="ARBA00004123"/>
    </source>
</evidence>
<comment type="caution">
    <text evidence="7">The sequence shown here is derived from an EMBL/GenBank/DDBJ whole genome shotgun (WGS) entry which is preliminary data.</text>
</comment>
<proteinExistence type="inferred from homology"/>
<dbReference type="GO" id="GO:0005730">
    <property type="term" value="C:nucleolus"/>
    <property type="evidence" value="ECO:0007669"/>
    <property type="project" value="TreeGrafter"/>
</dbReference>
<keyword evidence="4 6" id="KW-0694">RNA-binding</keyword>
<comment type="similarity">
    <text evidence="2 6">Belongs to the C1D family.</text>
</comment>
<dbReference type="GO" id="GO:0000178">
    <property type="term" value="C:exosome (RNase complex)"/>
    <property type="evidence" value="ECO:0007669"/>
    <property type="project" value="TreeGrafter"/>
</dbReference>
<dbReference type="Pfam" id="PF04000">
    <property type="entry name" value="Sas10_Utp3"/>
    <property type="match status" value="1"/>
</dbReference>
<dbReference type="OrthoDB" id="10261072at2759"/>
<keyword evidence="8" id="KW-1185">Reference proteome</keyword>
<evidence type="ECO:0000256" key="3">
    <source>
        <dbReference type="ARBA" id="ARBA00022552"/>
    </source>
</evidence>
<evidence type="ECO:0000313" key="8">
    <source>
        <dbReference type="Proteomes" id="UP001151516"/>
    </source>
</evidence>
<dbReference type="PANTHER" id="PTHR15341">
    <property type="entry name" value="SUN-COR STEROID HORMONE RECEPTOR CO-REPRESSOR"/>
    <property type="match status" value="1"/>
</dbReference>
<dbReference type="InterPro" id="IPR007146">
    <property type="entry name" value="Sas10/Utp3/C1D"/>
</dbReference>
<dbReference type="InterPro" id="IPR011082">
    <property type="entry name" value="Exosome-assoc_fac/DNA_repair"/>
</dbReference>
<protein>
    <recommendedName>
        <fullName evidence="6">Exosome complex protein</fullName>
    </recommendedName>
</protein>
<dbReference type="GO" id="GO:0000460">
    <property type="term" value="P:maturation of 5.8S rRNA"/>
    <property type="evidence" value="ECO:0007669"/>
    <property type="project" value="TreeGrafter"/>
</dbReference>
<accession>A0A9W8L4U0</accession>
<reference evidence="7" key="1">
    <citation type="submission" date="2022-07" db="EMBL/GenBank/DDBJ databases">
        <title>Phylogenomic reconstructions and comparative analyses of Kickxellomycotina fungi.</title>
        <authorList>
            <person name="Reynolds N.K."/>
            <person name="Stajich J.E."/>
            <person name="Barry K."/>
            <person name="Grigoriev I.V."/>
            <person name="Crous P."/>
            <person name="Smith M.E."/>
        </authorList>
    </citation>
    <scope>NUCLEOTIDE SEQUENCE</scope>
    <source>
        <strain evidence="7">CBS 109367</strain>
    </source>
</reference>
<comment type="subcellular location">
    <subcellularLocation>
        <location evidence="1 6">Nucleus</location>
    </subcellularLocation>
</comment>
<evidence type="ECO:0000256" key="2">
    <source>
        <dbReference type="ARBA" id="ARBA00009154"/>
    </source>
</evidence>